<dbReference type="Pfam" id="PF01667">
    <property type="entry name" value="Ribosomal_S27e"/>
    <property type="match status" value="1"/>
</dbReference>
<accession>A0A0M0BS99</accession>
<gene>
    <name evidence="5 6" type="primary">rps27e</name>
    <name evidence="6" type="ORF">AC478_03125</name>
</gene>
<evidence type="ECO:0000256" key="4">
    <source>
        <dbReference type="ARBA" id="ARBA00023274"/>
    </source>
</evidence>
<comment type="cofactor">
    <cofactor evidence="5">
        <name>Zn(2+)</name>
        <dbReference type="ChEBI" id="CHEBI:29105"/>
    </cofactor>
    <text evidence="5">Binds 1 zinc ion per subunit.</text>
</comment>
<keyword evidence="5" id="KW-0863">Zinc-finger</keyword>
<reference evidence="7" key="1">
    <citation type="submission" date="2015-06" db="EMBL/GenBank/DDBJ databases">
        <title>New insights into the roles of widespread benthic archaea in carbon and nitrogen cycling.</title>
        <authorList>
            <person name="Lazar C.S."/>
            <person name="Baker B.J."/>
            <person name="Seitz K.W."/>
            <person name="Hyde A.S."/>
            <person name="Dick G.J."/>
            <person name="Hinrichs K.-U."/>
            <person name="Teske A.P."/>
        </authorList>
    </citation>
    <scope>NUCLEOTIDE SEQUENCE [LARGE SCALE GENOMIC DNA]</scope>
</reference>
<dbReference type="InterPro" id="IPR011332">
    <property type="entry name" value="Ribosomal_zn-bd"/>
</dbReference>
<name>A0A0M0BS99_9ARCH</name>
<evidence type="ECO:0000313" key="7">
    <source>
        <dbReference type="Proteomes" id="UP000054016"/>
    </source>
</evidence>
<feature type="binding site" evidence="5">
    <location>
        <position position="20"/>
    </location>
    <ligand>
        <name>Zn(2+)</name>
        <dbReference type="ChEBI" id="CHEBI:29105"/>
    </ligand>
</feature>
<evidence type="ECO:0000256" key="3">
    <source>
        <dbReference type="ARBA" id="ARBA00022980"/>
    </source>
</evidence>
<feature type="binding site" evidence="5">
    <location>
        <position position="42"/>
    </location>
    <ligand>
        <name>Zn(2+)</name>
        <dbReference type="ChEBI" id="CHEBI:29105"/>
    </ligand>
</feature>
<dbReference type="HAMAP" id="MF_00371">
    <property type="entry name" value="Ribosomal_eS27"/>
    <property type="match status" value="1"/>
</dbReference>
<keyword evidence="4 5" id="KW-0687">Ribonucleoprotein</keyword>
<comment type="subunit">
    <text evidence="5">Part of the 30S ribosomal subunit.</text>
</comment>
<dbReference type="GO" id="GO:0008270">
    <property type="term" value="F:zinc ion binding"/>
    <property type="evidence" value="ECO:0007669"/>
    <property type="project" value="UniProtKB-UniRule"/>
</dbReference>
<keyword evidence="2 5" id="KW-0862">Zinc</keyword>
<dbReference type="Gene3D" id="2.20.25.100">
    <property type="entry name" value="Zn-binding ribosomal proteins"/>
    <property type="match status" value="1"/>
</dbReference>
<dbReference type="GO" id="GO:0003735">
    <property type="term" value="F:structural constituent of ribosome"/>
    <property type="evidence" value="ECO:0007669"/>
    <property type="project" value="InterPro"/>
</dbReference>
<dbReference type="GO" id="GO:0005840">
    <property type="term" value="C:ribosome"/>
    <property type="evidence" value="ECO:0007669"/>
    <property type="project" value="UniProtKB-KW"/>
</dbReference>
<dbReference type="AlphaFoldDB" id="A0A0M0BS99"/>
<dbReference type="EMBL" id="LFWV01000039">
    <property type="protein sequence ID" value="KON31265.1"/>
    <property type="molecule type" value="Genomic_DNA"/>
</dbReference>
<comment type="similarity">
    <text evidence="1 5">Belongs to the eukaryotic ribosomal protein eS27 family.</text>
</comment>
<protein>
    <recommendedName>
        <fullName evidence="5">Small ribosomal subunit protein eS27</fullName>
    </recommendedName>
</protein>
<organism evidence="6 7">
    <name type="scientific">miscellaneous Crenarchaeota group-1 archaeon SG8-32-3</name>
    <dbReference type="NCBI Taxonomy" id="1685125"/>
    <lineage>
        <taxon>Archaea</taxon>
        <taxon>Candidatus Bathyarchaeota</taxon>
        <taxon>MCG-1</taxon>
    </lineage>
</organism>
<keyword evidence="3 5" id="KW-0689">Ribosomal protein</keyword>
<comment type="caution">
    <text evidence="6">The sequence shown here is derived from an EMBL/GenBank/DDBJ whole genome shotgun (WGS) entry which is preliminary data.</text>
</comment>
<proteinExistence type="inferred from homology"/>
<evidence type="ECO:0000256" key="1">
    <source>
        <dbReference type="ARBA" id="ARBA00010919"/>
    </source>
</evidence>
<keyword evidence="5" id="KW-0479">Metal-binding</keyword>
<sequence>MTEWNKLIPKPRSKFLRVKCLKCGNEQLLFSNAVNKVVCNVCNETLAEPTGGRAKIKGEILIAFE</sequence>
<dbReference type="NCBIfam" id="NF001629">
    <property type="entry name" value="PRK00415.1"/>
    <property type="match status" value="1"/>
</dbReference>
<dbReference type="PANTHER" id="PTHR11594">
    <property type="entry name" value="40S RIBOSOMAL PROTEIN S27"/>
    <property type="match status" value="1"/>
</dbReference>
<dbReference type="SUPFAM" id="SSF57829">
    <property type="entry name" value="Zn-binding ribosomal proteins"/>
    <property type="match status" value="1"/>
</dbReference>
<dbReference type="InterPro" id="IPR023407">
    <property type="entry name" value="Ribosomal_eS27_Zn-bd_dom_sf"/>
</dbReference>
<evidence type="ECO:0000256" key="2">
    <source>
        <dbReference type="ARBA" id="ARBA00022833"/>
    </source>
</evidence>
<evidence type="ECO:0000256" key="5">
    <source>
        <dbReference type="HAMAP-Rule" id="MF_00371"/>
    </source>
</evidence>
<dbReference type="GO" id="GO:0006412">
    <property type="term" value="P:translation"/>
    <property type="evidence" value="ECO:0007669"/>
    <property type="project" value="UniProtKB-UniRule"/>
</dbReference>
<feature type="zinc finger region" description="C4-type" evidence="5">
    <location>
        <begin position="20"/>
        <end position="42"/>
    </location>
</feature>
<evidence type="ECO:0000313" key="6">
    <source>
        <dbReference type="EMBL" id="KON31265.1"/>
    </source>
</evidence>
<feature type="binding site" evidence="5">
    <location>
        <position position="23"/>
    </location>
    <ligand>
        <name>Zn(2+)</name>
        <dbReference type="ChEBI" id="CHEBI:29105"/>
    </ligand>
</feature>
<feature type="binding site" evidence="5">
    <location>
        <position position="39"/>
    </location>
    <ligand>
        <name>Zn(2+)</name>
        <dbReference type="ChEBI" id="CHEBI:29105"/>
    </ligand>
</feature>
<dbReference type="GO" id="GO:1990904">
    <property type="term" value="C:ribonucleoprotein complex"/>
    <property type="evidence" value="ECO:0007669"/>
    <property type="project" value="UniProtKB-KW"/>
</dbReference>
<dbReference type="Proteomes" id="UP000054016">
    <property type="component" value="Unassembled WGS sequence"/>
</dbReference>
<dbReference type="InterPro" id="IPR000592">
    <property type="entry name" value="Ribosomal_eS27"/>
</dbReference>